<name>A0AAV4U0S2_CAEEX</name>
<proteinExistence type="predicted"/>
<protein>
    <submittedName>
        <fullName evidence="1">Uncharacterized protein</fullName>
    </submittedName>
</protein>
<accession>A0AAV4U0S2</accession>
<sequence>MSIGHKTKTIGLLIMHHPVECFISSLVKRHHIYVLGMLYNTLGGLCLRTIFSVLGKGNAASCEFRHARNMSIACVVVSTGCETEIVDARQQSSLFESAVMS</sequence>
<organism evidence="1 2">
    <name type="scientific">Caerostris extrusa</name>
    <name type="common">Bark spider</name>
    <name type="synonym">Caerostris bankana</name>
    <dbReference type="NCBI Taxonomy" id="172846"/>
    <lineage>
        <taxon>Eukaryota</taxon>
        <taxon>Metazoa</taxon>
        <taxon>Ecdysozoa</taxon>
        <taxon>Arthropoda</taxon>
        <taxon>Chelicerata</taxon>
        <taxon>Arachnida</taxon>
        <taxon>Araneae</taxon>
        <taxon>Araneomorphae</taxon>
        <taxon>Entelegynae</taxon>
        <taxon>Araneoidea</taxon>
        <taxon>Araneidae</taxon>
        <taxon>Caerostris</taxon>
    </lineage>
</organism>
<dbReference type="EMBL" id="BPLR01012097">
    <property type="protein sequence ID" value="GIY51379.1"/>
    <property type="molecule type" value="Genomic_DNA"/>
</dbReference>
<dbReference type="AlphaFoldDB" id="A0AAV4U0S2"/>
<gene>
    <name evidence="1" type="ORF">CEXT_462371</name>
</gene>
<comment type="caution">
    <text evidence="1">The sequence shown here is derived from an EMBL/GenBank/DDBJ whole genome shotgun (WGS) entry which is preliminary data.</text>
</comment>
<evidence type="ECO:0000313" key="1">
    <source>
        <dbReference type="EMBL" id="GIY51379.1"/>
    </source>
</evidence>
<evidence type="ECO:0000313" key="2">
    <source>
        <dbReference type="Proteomes" id="UP001054945"/>
    </source>
</evidence>
<dbReference type="Proteomes" id="UP001054945">
    <property type="component" value="Unassembled WGS sequence"/>
</dbReference>
<reference evidence="1 2" key="1">
    <citation type="submission" date="2021-06" db="EMBL/GenBank/DDBJ databases">
        <title>Caerostris extrusa draft genome.</title>
        <authorList>
            <person name="Kono N."/>
            <person name="Arakawa K."/>
        </authorList>
    </citation>
    <scope>NUCLEOTIDE SEQUENCE [LARGE SCALE GENOMIC DNA]</scope>
</reference>
<keyword evidence="2" id="KW-1185">Reference proteome</keyword>